<dbReference type="AlphaFoldDB" id="K0JV64"/>
<dbReference type="HOGENOM" id="CLU_1675603_0_0_11"/>
<dbReference type="KEGG" id="sesp:BN6_20820"/>
<accession>K0JV64</accession>
<proteinExistence type="predicted"/>
<dbReference type="InterPro" id="IPR049251">
    <property type="entry name" value="DUF6884"/>
</dbReference>
<reference evidence="3 4" key="1">
    <citation type="journal article" date="2012" name="BMC Genomics">
        <title>Complete genome sequence of Saccharothrix espanaensis DSM 44229T and comparison to the other completely sequenced Pseudonocardiaceae.</title>
        <authorList>
            <person name="Strobel T."/>
            <person name="Al-Dilaimi A."/>
            <person name="Blom J."/>
            <person name="Gessner A."/>
            <person name="Kalinowski J."/>
            <person name="Luzhetska M."/>
            <person name="Puhler A."/>
            <person name="Szczepanowski R."/>
            <person name="Bechthold A."/>
            <person name="Ruckert C."/>
        </authorList>
    </citation>
    <scope>NUCLEOTIDE SEQUENCE [LARGE SCALE GENOMIC DNA]</scope>
    <source>
        <strain evidence="4">ATCC 51144 / DSM 44229 / JCM 9112 / NBRC 15066 / NRRL 15764</strain>
    </source>
</reference>
<protein>
    <recommendedName>
        <fullName evidence="2">DUF6884 domain-containing protein</fullName>
    </recommendedName>
</protein>
<feature type="domain" description="DUF6884" evidence="2">
    <location>
        <begin position="6"/>
        <end position="117"/>
    </location>
</feature>
<gene>
    <name evidence="3" type="ordered locus">BN6_20820</name>
</gene>
<dbReference type="Pfam" id="PF21818">
    <property type="entry name" value="DUF6884"/>
    <property type="match status" value="1"/>
</dbReference>
<evidence type="ECO:0000259" key="2">
    <source>
        <dbReference type="Pfam" id="PF21818"/>
    </source>
</evidence>
<organism evidence="3 4">
    <name type="scientific">Saccharothrix espanaensis (strain ATCC 51144 / DSM 44229 / JCM 9112 / NBRC 15066 / NRRL 15764)</name>
    <dbReference type="NCBI Taxonomy" id="1179773"/>
    <lineage>
        <taxon>Bacteria</taxon>
        <taxon>Bacillati</taxon>
        <taxon>Actinomycetota</taxon>
        <taxon>Actinomycetes</taxon>
        <taxon>Pseudonocardiales</taxon>
        <taxon>Pseudonocardiaceae</taxon>
        <taxon>Saccharothrix</taxon>
    </lineage>
</organism>
<name>K0JV64_SACES</name>
<evidence type="ECO:0000256" key="1">
    <source>
        <dbReference type="SAM" id="MobiDB-lite"/>
    </source>
</evidence>
<evidence type="ECO:0000313" key="3">
    <source>
        <dbReference type="EMBL" id="CCH29402.1"/>
    </source>
</evidence>
<dbReference type="eggNOG" id="ENOG502Z9FN">
    <property type="taxonomic scope" value="Bacteria"/>
</dbReference>
<dbReference type="STRING" id="1179773.BN6_20820"/>
<evidence type="ECO:0000313" key="4">
    <source>
        <dbReference type="Proteomes" id="UP000006281"/>
    </source>
</evidence>
<dbReference type="EMBL" id="HE804045">
    <property type="protein sequence ID" value="CCH29402.1"/>
    <property type="molecule type" value="Genomic_DNA"/>
</dbReference>
<dbReference type="Proteomes" id="UP000006281">
    <property type="component" value="Chromosome"/>
</dbReference>
<sequence length="182" mass="20012">MSRTLFVIPCGAAKLSRPSPARTLYTGSMFQYCLTVVEEEAELSGTAGRSAAVRILSARHGLLDLDTHVEPYDRRMTDRDAVPTTVVADQLMPLAEAGDTDIHTFLPRPYLARLLAAHEMIEQRGHSIRVHDHYLGTRGIGYQRQVLATLRSTRGTDDSRAPWRRPVSDGQAEPGARSGSDG</sequence>
<keyword evidence="4" id="KW-1185">Reference proteome</keyword>
<feature type="region of interest" description="Disordered" evidence="1">
    <location>
        <begin position="151"/>
        <end position="182"/>
    </location>
</feature>